<organism evidence="1 2">
    <name type="scientific">Sphingomonas aliaeris</name>
    <dbReference type="NCBI Taxonomy" id="2759526"/>
    <lineage>
        <taxon>Bacteria</taxon>
        <taxon>Pseudomonadati</taxon>
        <taxon>Pseudomonadota</taxon>
        <taxon>Alphaproteobacteria</taxon>
        <taxon>Sphingomonadales</taxon>
        <taxon>Sphingomonadaceae</taxon>
        <taxon>Sphingomonas</taxon>
    </lineage>
</organism>
<evidence type="ECO:0000313" key="1">
    <source>
        <dbReference type="EMBL" id="QQV77587.1"/>
    </source>
</evidence>
<evidence type="ECO:0000313" key="2">
    <source>
        <dbReference type="Proteomes" id="UP000595894"/>
    </source>
</evidence>
<name>A0A974NVK7_9SPHN</name>
<accession>A0A974NVK7</accession>
<gene>
    <name evidence="1" type="ORF">H5J25_01920</name>
</gene>
<dbReference type="Gene3D" id="2.60.120.200">
    <property type="match status" value="1"/>
</dbReference>
<dbReference type="Proteomes" id="UP000595894">
    <property type="component" value="Chromosome"/>
</dbReference>
<keyword evidence="2" id="KW-1185">Reference proteome</keyword>
<proteinExistence type="predicted"/>
<sequence length="405" mass="43596">MLSDIVAKDRIETVSRSPGLIAFWSFEGASASDVVSRCDPSLGMASLPFLLSQLGDDKAYPVSQWPYADDAARLAFPADGQFGRSIRLNQGHIFGIVPRTLFEGSLLDINRRQAFTMVAWLRFTGERHLIGGIWDEGGWDRYGGRRQAALFAGLFGQRGTIAHVSATGAACYPQSNADGAQYARTRAIDGATIETGEWVSLAMTFDPVLGEVTAYKNGVATPISLTDPVMADALGIDAALPANPIQFPAKIFHPDSTLLKFSGYDYKTGPVAEHRLTIDFARGSIEYQQAGKRDASLFRVRGKIVTNGIVEFELNEAMMSGSFEPSAYGNVAASLEVQTGGGWRQAADDVYFTVEDGAPFTFGRAPGVGDHGHDFGSQMDLSGFAVFNRTLSSGELTNIAFSPNC</sequence>
<dbReference type="SUPFAM" id="SSF49899">
    <property type="entry name" value="Concanavalin A-like lectins/glucanases"/>
    <property type="match status" value="1"/>
</dbReference>
<dbReference type="AlphaFoldDB" id="A0A974NVK7"/>
<protein>
    <recommendedName>
        <fullName evidence="3">LamG domain-containing protein</fullName>
    </recommendedName>
</protein>
<evidence type="ECO:0008006" key="3">
    <source>
        <dbReference type="Google" id="ProtNLM"/>
    </source>
</evidence>
<reference evidence="2" key="1">
    <citation type="submission" date="2020-09" db="EMBL/GenBank/DDBJ databases">
        <title>Sphingomonas sp., a new species isolated from pork steak.</title>
        <authorList>
            <person name="Heidler von Heilborn D."/>
        </authorList>
    </citation>
    <scope>NUCLEOTIDE SEQUENCE [LARGE SCALE GENOMIC DNA]</scope>
</reference>
<dbReference type="InterPro" id="IPR013320">
    <property type="entry name" value="ConA-like_dom_sf"/>
</dbReference>
<dbReference type="KEGG" id="sari:H5J25_01920"/>
<dbReference type="EMBL" id="CP061035">
    <property type="protein sequence ID" value="QQV77587.1"/>
    <property type="molecule type" value="Genomic_DNA"/>
</dbReference>
<dbReference type="RefSeq" id="WP_202094190.1">
    <property type="nucleotide sequence ID" value="NZ_CP061035.1"/>
</dbReference>